<accession>A0A5N6KYP5</accession>
<evidence type="ECO:0000256" key="1">
    <source>
        <dbReference type="SAM" id="MobiDB-lite"/>
    </source>
</evidence>
<dbReference type="AlphaFoldDB" id="A0A5N6KYP5"/>
<gene>
    <name evidence="2" type="ORF">FH972_024410</name>
</gene>
<organism evidence="2 3">
    <name type="scientific">Carpinus fangiana</name>
    <dbReference type="NCBI Taxonomy" id="176857"/>
    <lineage>
        <taxon>Eukaryota</taxon>
        <taxon>Viridiplantae</taxon>
        <taxon>Streptophyta</taxon>
        <taxon>Embryophyta</taxon>
        <taxon>Tracheophyta</taxon>
        <taxon>Spermatophyta</taxon>
        <taxon>Magnoliopsida</taxon>
        <taxon>eudicotyledons</taxon>
        <taxon>Gunneridae</taxon>
        <taxon>Pentapetalae</taxon>
        <taxon>rosids</taxon>
        <taxon>fabids</taxon>
        <taxon>Fagales</taxon>
        <taxon>Betulaceae</taxon>
        <taxon>Carpinus</taxon>
    </lineage>
</organism>
<reference evidence="2 3" key="1">
    <citation type="submission" date="2019-06" db="EMBL/GenBank/DDBJ databases">
        <title>A chromosomal-level reference genome of Carpinus fangiana (Coryloideae, Betulaceae).</title>
        <authorList>
            <person name="Yang X."/>
            <person name="Wang Z."/>
            <person name="Zhang L."/>
            <person name="Hao G."/>
            <person name="Liu J."/>
            <person name="Yang Y."/>
        </authorList>
    </citation>
    <scope>NUCLEOTIDE SEQUENCE [LARGE SCALE GENOMIC DNA]</scope>
    <source>
        <strain evidence="2">Cfa_2016G</strain>
        <tissue evidence="2">Leaf</tissue>
    </source>
</reference>
<sequence length="408" mass="43709">MVASLDQASRTWCCYRRMRAADRVLPLVDVSHPEQRSRRLEKVRNSRFRIRQVAVVAETTVGSLEEPGCRSDLGFHLSCLLAALVNLAQKLLEDGLLQAGRLVHGVNLLPDVAHHLFLVLVIDGLELELVKQLLHTSLAILVLAAIVVVEEFALRRGAPCQGLIDQPAALVILDVGANLAQGLGVGKIVEIIVLHLEVLAHGYQNVMRLLEVGFCGQLSVVQGQGDRQIEGVEGGLVVHDEGVLLQAEVVEVDVIFGSGQEIAGLAALGLEGDFVEELDNVDVVWVLAKVFLEDKVDGRFEHERIIDGNHADSIGAVPTRLATSGDGSVHHVVGHKEEGLEELDEPSEGGRLEEVGVGGGQADAGRRLEDGDCVWHRQAAIALASDGVVPQLLVVGRSRDSHTAGSGP</sequence>
<evidence type="ECO:0000313" key="2">
    <source>
        <dbReference type="EMBL" id="KAB8360673.1"/>
    </source>
</evidence>
<dbReference type="Proteomes" id="UP000327013">
    <property type="component" value="Unassembled WGS sequence"/>
</dbReference>
<keyword evidence="3" id="KW-1185">Reference proteome</keyword>
<name>A0A5N6KYP5_9ROSI</name>
<comment type="caution">
    <text evidence="2">The sequence shown here is derived from an EMBL/GenBank/DDBJ whole genome shotgun (WGS) entry which is preliminary data.</text>
</comment>
<feature type="region of interest" description="Disordered" evidence="1">
    <location>
        <begin position="339"/>
        <end position="364"/>
    </location>
</feature>
<protein>
    <submittedName>
        <fullName evidence="2">Uncharacterized protein</fullName>
    </submittedName>
</protein>
<proteinExistence type="predicted"/>
<evidence type="ECO:0000313" key="3">
    <source>
        <dbReference type="Proteomes" id="UP000327013"/>
    </source>
</evidence>
<dbReference type="EMBL" id="VIBQ01000017">
    <property type="protein sequence ID" value="KAB8360673.1"/>
    <property type="molecule type" value="Genomic_DNA"/>
</dbReference>
<dbReference type="OrthoDB" id="10600088at2759"/>